<reference evidence="1" key="2">
    <citation type="submission" date="2025-09" db="UniProtKB">
        <authorList>
            <consortium name="Ensembl"/>
        </authorList>
    </citation>
    <scope>IDENTIFICATION</scope>
</reference>
<dbReference type="PANTHER" id="PTHR31626">
    <property type="entry name" value="SUSHI DOMAIN-CONTAINING PROTEIN"/>
    <property type="match status" value="1"/>
</dbReference>
<evidence type="ECO:0000313" key="1">
    <source>
        <dbReference type="Ensembl" id="ENSOSIP00000005692.1"/>
    </source>
</evidence>
<dbReference type="GeneTree" id="ENSGT00950000183184"/>
<protein>
    <submittedName>
        <fullName evidence="1">Uncharacterized protein</fullName>
    </submittedName>
</protein>
<sequence>KLRCETAVSVAADAENIDIFEVPFSPELHKYKKFEVLAELKCLIYLGSTFNLRVQVNDLLCQRHLSKAVVEVFINYTRNSTPTLPSKGKKTNIKKESQSEILFLTLYLYPLYFTPEVFSSVTVSLLELNQGNMWLFEDYVVITGKAAGTVKSRYTSFCVTFPRLQDTYMTIPQLKPEVEQLQLSLPFVTQTD</sequence>
<dbReference type="PANTHER" id="PTHR31626:SF2">
    <property type="entry name" value="PROTEIN FAM171B"/>
    <property type="match status" value="1"/>
</dbReference>
<dbReference type="InterPro" id="IPR018890">
    <property type="entry name" value="FAM171"/>
</dbReference>
<organism evidence="1 2">
    <name type="scientific">Oryzias sinensis</name>
    <name type="common">Chinese medaka</name>
    <dbReference type="NCBI Taxonomy" id="183150"/>
    <lineage>
        <taxon>Eukaryota</taxon>
        <taxon>Metazoa</taxon>
        <taxon>Chordata</taxon>
        <taxon>Craniata</taxon>
        <taxon>Vertebrata</taxon>
        <taxon>Euteleostomi</taxon>
        <taxon>Actinopterygii</taxon>
        <taxon>Neopterygii</taxon>
        <taxon>Teleostei</taxon>
        <taxon>Neoteleostei</taxon>
        <taxon>Acanthomorphata</taxon>
        <taxon>Ovalentaria</taxon>
        <taxon>Atherinomorphae</taxon>
        <taxon>Beloniformes</taxon>
        <taxon>Adrianichthyidae</taxon>
        <taxon>Oryziinae</taxon>
        <taxon>Oryzias</taxon>
    </lineage>
</organism>
<evidence type="ECO:0000313" key="2">
    <source>
        <dbReference type="Proteomes" id="UP000694383"/>
    </source>
</evidence>
<keyword evidence="2" id="KW-1185">Reference proteome</keyword>
<reference evidence="1" key="1">
    <citation type="submission" date="2025-08" db="UniProtKB">
        <authorList>
            <consortium name="Ensembl"/>
        </authorList>
    </citation>
    <scope>IDENTIFICATION</scope>
</reference>
<dbReference type="Ensembl" id="ENSOSIT00000006108.1">
    <property type="protein sequence ID" value="ENSOSIP00000005692.1"/>
    <property type="gene ID" value="ENSOSIG00000003933.1"/>
</dbReference>
<dbReference type="AlphaFoldDB" id="A0A8C7WZD7"/>
<accession>A0A8C7WZD7</accession>
<name>A0A8C7WZD7_9TELE</name>
<dbReference type="Proteomes" id="UP000694383">
    <property type="component" value="Unplaced"/>
</dbReference>
<proteinExistence type="predicted"/>